<proteinExistence type="predicted"/>
<dbReference type="OrthoDB" id="8617673at2"/>
<sequence>MSPSVKIVFELKPDEDGFPPVGSESINGSPERDGSFILDNTPFFVTDVALGDRVAAHEIAGTEGQFAFSHVIEPSQVKSISIIFLVDELKEQIFQYLRGQGCYCEYGDFGALEMLAVSIPDTCDYGPLRSYLMDHEQNNILSFAELAV</sequence>
<evidence type="ECO:0008006" key="3">
    <source>
        <dbReference type="Google" id="ProtNLM"/>
    </source>
</evidence>
<dbReference type="RefSeq" id="WP_106087474.1">
    <property type="nucleotide sequence ID" value="NZ_PVNL01000010.1"/>
</dbReference>
<dbReference type="Proteomes" id="UP000238823">
    <property type="component" value="Unassembled WGS sequence"/>
</dbReference>
<dbReference type="AlphaFoldDB" id="A0A2S9YXU2"/>
<gene>
    <name evidence="1" type="ORF">ENSA7_03820</name>
</gene>
<reference evidence="1 2" key="1">
    <citation type="submission" date="2018-03" db="EMBL/GenBank/DDBJ databases">
        <title>Draft Genome Sequences of the Obligatory Marine Myxobacteria Enhygromyxa salina SWB007.</title>
        <authorList>
            <person name="Poehlein A."/>
            <person name="Moghaddam J.A."/>
            <person name="Harms H."/>
            <person name="Alanjari M."/>
            <person name="Koenig G.M."/>
            <person name="Daniel R."/>
            <person name="Schaeberle T.F."/>
        </authorList>
    </citation>
    <scope>NUCLEOTIDE SEQUENCE [LARGE SCALE GENOMIC DNA]</scope>
    <source>
        <strain evidence="1 2">SWB007</strain>
    </source>
</reference>
<protein>
    <recommendedName>
        <fullName evidence="3">DUF4265 domain-containing protein</fullName>
    </recommendedName>
</protein>
<dbReference type="Pfam" id="PF14085">
    <property type="entry name" value="DUF4265"/>
    <property type="match status" value="1"/>
</dbReference>
<evidence type="ECO:0000313" key="1">
    <source>
        <dbReference type="EMBL" id="PRQ09901.1"/>
    </source>
</evidence>
<name>A0A2S9YXU2_9BACT</name>
<comment type="caution">
    <text evidence="1">The sequence shown here is derived from an EMBL/GenBank/DDBJ whole genome shotgun (WGS) entry which is preliminary data.</text>
</comment>
<dbReference type="InterPro" id="IPR025361">
    <property type="entry name" value="DUF4265"/>
</dbReference>
<accession>A0A2S9YXU2</accession>
<dbReference type="EMBL" id="PVNL01000010">
    <property type="protein sequence ID" value="PRQ09901.1"/>
    <property type="molecule type" value="Genomic_DNA"/>
</dbReference>
<organism evidence="1 2">
    <name type="scientific">Enhygromyxa salina</name>
    <dbReference type="NCBI Taxonomy" id="215803"/>
    <lineage>
        <taxon>Bacteria</taxon>
        <taxon>Pseudomonadati</taxon>
        <taxon>Myxococcota</taxon>
        <taxon>Polyangia</taxon>
        <taxon>Nannocystales</taxon>
        <taxon>Nannocystaceae</taxon>
        <taxon>Enhygromyxa</taxon>
    </lineage>
</organism>
<evidence type="ECO:0000313" key="2">
    <source>
        <dbReference type="Proteomes" id="UP000238823"/>
    </source>
</evidence>